<gene>
    <name evidence="2" type="ORF">AKJ09_08769</name>
</gene>
<sequence>MRKPRVVGLVLTLLSTVCGVGCGVGCGLGVAGSLMPDQDRGDTPEAGTTSRPETGTDAAGDVPDGRPGPGDSGVDDASLDVNPASCADHCDGGTCVDGVCTLTCAANQCTTAPVVCPDGIPCAVECGQNACSHGVDCAGATACKVTCSGSSSCTGEKVRCSGSTCSITCSGNNSCNHGVDCDAGTCDVQCTGSTSCRGEAVNCNGDVCSIVCGDDATDTNVCDHGIHCTATKRCSLHCNGPNACTQDTITLDAPTGTAEAFCSSVNSCNHSLALRAANGTVTCSGPGSCSAGVACDGGPCNVDCTGSAAASVCCTTGVTCTTTNCGTPKVCP</sequence>
<feature type="region of interest" description="Disordered" evidence="1">
    <location>
        <begin position="34"/>
        <end position="74"/>
    </location>
</feature>
<evidence type="ECO:0000313" key="2">
    <source>
        <dbReference type="EMBL" id="AKV02106.1"/>
    </source>
</evidence>
<dbReference type="Proteomes" id="UP000064967">
    <property type="component" value="Chromosome"/>
</dbReference>
<reference evidence="2 3" key="1">
    <citation type="submission" date="2015-08" db="EMBL/GenBank/DDBJ databases">
        <authorList>
            <person name="Babu N.S."/>
            <person name="Beckwith C.J."/>
            <person name="Beseler K.G."/>
            <person name="Brison A."/>
            <person name="Carone J.V."/>
            <person name="Caskin T.P."/>
            <person name="Diamond M."/>
            <person name="Durham M.E."/>
            <person name="Foxe J.M."/>
            <person name="Go M."/>
            <person name="Henderson B.A."/>
            <person name="Jones I.B."/>
            <person name="McGettigan J.A."/>
            <person name="Micheletti S.J."/>
            <person name="Nasrallah M.E."/>
            <person name="Ortiz D."/>
            <person name="Piller C.R."/>
            <person name="Privatt S.R."/>
            <person name="Schneider S.L."/>
            <person name="Sharp S."/>
            <person name="Smith T.C."/>
            <person name="Stanton J.D."/>
            <person name="Ullery H.E."/>
            <person name="Wilson R.J."/>
            <person name="Serrano M.G."/>
            <person name="Buck G."/>
            <person name="Lee V."/>
            <person name="Wang Y."/>
            <person name="Carvalho R."/>
            <person name="Voegtly L."/>
            <person name="Shi R."/>
            <person name="Duckworth R."/>
            <person name="Johnson A."/>
            <person name="Loviza R."/>
            <person name="Walstead R."/>
            <person name="Shah Z."/>
            <person name="Kiflezghi M."/>
            <person name="Wade K."/>
            <person name="Ball S.L."/>
            <person name="Bradley K.W."/>
            <person name="Asai D.J."/>
            <person name="Bowman C.A."/>
            <person name="Russell D.A."/>
            <person name="Pope W.H."/>
            <person name="Jacobs-Sera D."/>
            <person name="Hendrix R.W."/>
            <person name="Hatfull G.F."/>
        </authorList>
    </citation>
    <scope>NUCLEOTIDE SEQUENCE [LARGE SCALE GENOMIC DNA]</scope>
    <source>
        <strain evidence="2 3">DSM 27648</strain>
    </source>
</reference>
<proteinExistence type="predicted"/>
<evidence type="ECO:0000256" key="1">
    <source>
        <dbReference type="SAM" id="MobiDB-lite"/>
    </source>
</evidence>
<dbReference type="KEGG" id="llu:AKJ09_08769"/>
<keyword evidence="3" id="KW-1185">Reference proteome</keyword>
<name>A0A0K1Q8H1_9BACT</name>
<evidence type="ECO:0000313" key="3">
    <source>
        <dbReference type="Proteomes" id="UP000064967"/>
    </source>
</evidence>
<protein>
    <submittedName>
        <fullName evidence="2">Tryptophan synthase alpha chain</fullName>
    </submittedName>
</protein>
<organism evidence="2 3">
    <name type="scientific">Labilithrix luteola</name>
    <dbReference type="NCBI Taxonomy" id="1391654"/>
    <lineage>
        <taxon>Bacteria</taxon>
        <taxon>Pseudomonadati</taxon>
        <taxon>Myxococcota</taxon>
        <taxon>Polyangia</taxon>
        <taxon>Polyangiales</taxon>
        <taxon>Labilitrichaceae</taxon>
        <taxon>Labilithrix</taxon>
    </lineage>
</organism>
<accession>A0A0K1Q8H1</accession>
<dbReference type="AlphaFoldDB" id="A0A0K1Q8H1"/>
<dbReference type="EMBL" id="CP012333">
    <property type="protein sequence ID" value="AKV02106.1"/>
    <property type="molecule type" value="Genomic_DNA"/>
</dbReference>
<dbReference type="RefSeq" id="WP_146653072.1">
    <property type="nucleotide sequence ID" value="NZ_CP012333.1"/>
</dbReference>